<dbReference type="OMA" id="DANDKMD"/>
<reference evidence="2" key="1">
    <citation type="journal article" date="2011" name="Genome Biol.">
        <title>Comparative genomics of the social amoebae Dictyostelium discoideum and Dictyostelium purpureum.</title>
        <authorList>
            <consortium name="US DOE Joint Genome Institute (JGI-PGF)"/>
            <person name="Sucgang R."/>
            <person name="Kuo A."/>
            <person name="Tian X."/>
            <person name="Salerno W."/>
            <person name="Parikh A."/>
            <person name="Feasley C.L."/>
            <person name="Dalin E."/>
            <person name="Tu H."/>
            <person name="Huang E."/>
            <person name="Barry K."/>
            <person name="Lindquist E."/>
            <person name="Shapiro H."/>
            <person name="Bruce D."/>
            <person name="Schmutz J."/>
            <person name="Salamov A."/>
            <person name="Fey P."/>
            <person name="Gaudet P."/>
            <person name="Anjard C."/>
            <person name="Babu M.M."/>
            <person name="Basu S."/>
            <person name="Bushmanova Y."/>
            <person name="van der Wel H."/>
            <person name="Katoh-Kurasawa M."/>
            <person name="Dinh C."/>
            <person name="Coutinho P.M."/>
            <person name="Saito T."/>
            <person name="Elias M."/>
            <person name="Schaap P."/>
            <person name="Kay R.R."/>
            <person name="Henrissat B."/>
            <person name="Eichinger L."/>
            <person name="Rivero F."/>
            <person name="Putnam N.H."/>
            <person name="West C.M."/>
            <person name="Loomis W.F."/>
            <person name="Chisholm R.L."/>
            <person name="Shaulsky G."/>
            <person name="Strassmann J.E."/>
            <person name="Queller D.C."/>
            <person name="Kuspa A."/>
            <person name="Grigoriev I.V."/>
        </authorList>
    </citation>
    <scope>NUCLEOTIDE SEQUENCE [LARGE SCALE GENOMIC DNA]</scope>
    <source>
        <strain evidence="2">QSDP1</strain>
    </source>
</reference>
<dbReference type="InterPro" id="IPR012545">
    <property type="entry name" value="DUF1697"/>
</dbReference>
<keyword evidence="2" id="KW-1185">Reference proteome</keyword>
<proteinExistence type="predicted"/>
<organism evidence="1 2">
    <name type="scientific">Dictyostelium purpureum</name>
    <name type="common">Slime mold</name>
    <dbReference type="NCBI Taxonomy" id="5786"/>
    <lineage>
        <taxon>Eukaryota</taxon>
        <taxon>Amoebozoa</taxon>
        <taxon>Evosea</taxon>
        <taxon>Eumycetozoa</taxon>
        <taxon>Dictyostelia</taxon>
        <taxon>Dictyosteliales</taxon>
        <taxon>Dictyosteliaceae</taxon>
        <taxon>Dictyostelium</taxon>
    </lineage>
</organism>
<accession>F0ZBQ6</accession>
<dbReference type="AlphaFoldDB" id="F0ZBQ6"/>
<dbReference type="FunCoup" id="F0ZBQ6">
    <property type="interactions" value="1"/>
</dbReference>
<dbReference type="eggNOG" id="ENOG502RHIK">
    <property type="taxonomic scope" value="Eukaryota"/>
</dbReference>
<dbReference type="VEuPathDB" id="AmoebaDB:DICPUDRAFT_86453"/>
<dbReference type="EMBL" id="GL870972">
    <property type="protein sequence ID" value="EGC38661.1"/>
    <property type="molecule type" value="Genomic_DNA"/>
</dbReference>
<gene>
    <name evidence="1" type="ORF">DICPUDRAFT_86453</name>
</gene>
<dbReference type="SUPFAM" id="SSF160379">
    <property type="entry name" value="SP0830-like"/>
    <property type="match status" value="1"/>
</dbReference>
<dbReference type="PANTHER" id="PTHR36439">
    <property type="entry name" value="BLL4334 PROTEIN"/>
    <property type="match status" value="1"/>
</dbReference>
<dbReference type="Gene3D" id="3.30.70.1280">
    <property type="entry name" value="SP0830-like domains"/>
    <property type="match status" value="1"/>
</dbReference>
<dbReference type="InParanoid" id="F0ZBQ6"/>
<dbReference type="GeneID" id="10506884"/>
<dbReference type="PANTHER" id="PTHR36439:SF1">
    <property type="entry name" value="DUF1697 DOMAIN-CONTAINING PROTEIN"/>
    <property type="match status" value="1"/>
</dbReference>
<protein>
    <recommendedName>
        <fullName evidence="3">DUF1697 domain-containing protein</fullName>
    </recommendedName>
</protein>
<dbReference type="Pfam" id="PF08002">
    <property type="entry name" value="DUF1697"/>
    <property type="match status" value="1"/>
</dbReference>
<sequence>MKYIILVRALPPRTPMKELVDFLNKVKNFSHTKTFFNTGNIILDANDKMDKKAIDKEVCNILTDNFNMNKPLLAIFNLDEYKDILSSNPFDEPEKSVIFFPIKTRLEQDDFDKEIESKCKVVDGTIYYLGPTSSKISSEVKVFRIIDRKTKTGSNNEYTFRTWNSSQKILALANKE</sequence>
<evidence type="ECO:0000313" key="1">
    <source>
        <dbReference type="EMBL" id="EGC38661.1"/>
    </source>
</evidence>
<dbReference type="RefSeq" id="XP_003284854.1">
    <property type="nucleotide sequence ID" value="XM_003284806.1"/>
</dbReference>
<dbReference type="Proteomes" id="UP000001064">
    <property type="component" value="Unassembled WGS sequence"/>
</dbReference>
<evidence type="ECO:0000313" key="2">
    <source>
        <dbReference type="Proteomes" id="UP000001064"/>
    </source>
</evidence>
<evidence type="ECO:0008006" key="3">
    <source>
        <dbReference type="Google" id="ProtNLM"/>
    </source>
</evidence>
<dbReference type="KEGG" id="dpp:DICPUDRAFT_86453"/>
<name>F0ZBQ6_DICPU</name>
<dbReference type="OrthoDB" id="10407074at2759"/>